<dbReference type="Gene3D" id="1.20.5.340">
    <property type="match status" value="1"/>
</dbReference>
<dbReference type="PROSITE" id="PS51082">
    <property type="entry name" value="WH2"/>
    <property type="match status" value="1"/>
</dbReference>
<evidence type="ECO:0000256" key="2">
    <source>
        <dbReference type="ARBA" id="ARBA00006993"/>
    </source>
</evidence>
<feature type="compositionally biased region" description="Pro residues" evidence="8">
    <location>
        <begin position="356"/>
        <end position="393"/>
    </location>
</feature>
<evidence type="ECO:0000256" key="3">
    <source>
        <dbReference type="ARBA" id="ARBA00022490"/>
    </source>
</evidence>
<evidence type="ECO:0000256" key="7">
    <source>
        <dbReference type="RuleBase" id="RU367034"/>
    </source>
</evidence>
<sequence length="480" mass="53150">MPLVARCIEPRYLCRQKLPAVRSELECMTNLTLSNVIRQLGSLSRDAEDIFGELFKEASTFAQRVGSLGERVERLQVKVTQLDPKEEEVSLQGINTRKAFRSNTSQDQQLFARESLSLPVHETYSTCDMPPPLNILSPYREDQREALKFYTDPSYFFDLWKEKMLQDTKDIMKEKRKHRREKKDNPNRGNVNPRKIRTRKEEWEKMKMGQEFVEAKDKMQHEGPPLYQNGTVNTIDSVEINQYPPPPPYDDPSNVSQPSFDESLPPPPTDFSSGSSHRSSLVSPTHPPPAPPTPLGGRPSFSPPPAPPPPPPLVGPVPDSSYLPPPSPPPVCPPAPGFPAPPPPPPPAPTYHDYPPASPHSPAPPAAVVGPPPPPPPPPPPGPPPPGPPPPPSFSYSEGELAAPSSKPKTNLPPVSDARSDLLSAIRQGFQLRKVEEQMEHEKRDVGGNDVATILSRRIAVEYSDSEDDSSEFDEEEWSD</sequence>
<dbReference type="EMBL" id="JAACNH010000002">
    <property type="protein sequence ID" value="KAG8451251.1"/>
    <property type="molecule type" value="Genomic_DNA"/>
</dbReference>
<proteinExistence type="inferred from homology"/>
<feature type="region of interest" description="Disordered" evidence="8">
    <location>
        <begin position="238"/>
        <end position="420"/>
    </location>
</feature>
<evidence type="ECO:0000256" key="8">
    <source>
        <dbReference type="SAM" id="MobiDB-lite"/>
    </source>
</evidence>
<dbReference type="GO" id="GO:0034237">
    <property type="term" value="F:protein kinase A regulatory subunit binding"/>
    <property type="evidence" value="ECO:0007669"/>
    <property type="project" value="TreeGrafter"/>
</dbReference>
<protein>
    <recommendedName>
        <fullName evidence="7">Wiskott-Aldrich syndrome protein family member</fullName>
        <shortName evidence="7">WASP family protein member</shortName>
    </recommendedName>
</protein>
<feature type="compositionally biased region" description="Pro residues" evidence="8">
    <location>
        <begin position="285"/>
        <end position="294"/>
    </location>
</feature>
<gene>
    <name evidence="10" type="ORF">GDO86_003474</name>
</gene>
<reference evidence="10" key="1">
    <citation type="thesis" date="2020" institute="ProQuest LLC" country="789 East Eisenhower Parkway, Ann Arbor, MI, USA">
        <title>Comparative Genomics and Chromosome Evolution.</title>
        <authorList>
            <person name="Mudd A.B."/>
        </authorList>
    </citation>
    <scope>NUCLEOTIDE SEQUENCE</scope>
    <source>
        <strain evidence="10">Female2</strain>
        <tissue evidence="10">Blood</tissue>
    </source>
</reference>
<dbReference type="AlphaFoldDB" id="A0A8T2K3R4"/>
<evidence type="ECO:0000313" key="11">
    <source>
        <dbReference type="Proteomes" id="UP000812440"/>
    </source>
</evidence>
<dbReference type="OrthoDB" id="1060785at2759"/>
<evidence type="ECO:0000259" key="9">
    <source>
        <dbReference type="PROSITE" id="PS51082"/>
    </source>
</evidence>
<dbReference type="EMBL" id="JAACNH010000002">
    <property type="protein sequence ID" value="KAG8451252.1"/>
    <property type="molecule type" value="Genomic_DNA"/>
</dbReference>
<feature type="domain" description="WH2" evidence="9">
    <location>
        <begin position="418"/>
        <end position="435"/>
    </location>
</feature>
<keyword evidence="4" id="KW-0597">Phosphoprotein</keyword>
<feature type="compositionally biased region" description="Low complexity" evidence="8">
    <location>
        <begin position="272"/>
        <end position="284"/>
    </location>
</feature>
<dbReference type="Gene3D" id="6.10.280.150">
    <property type="match status" value="2"/>
</dbReference>
<dbReference type="GO" id="GO:0071933">
    <property type="term" value="F:Arp2/3 complex binding"/>
    <property type="evidence" value="ECO:0007669"/>
    <property type="project" value="TreeGrafter"/>
</dbReference>
<feature type="compositionally biased region" description="Pro residues" evidence="8">
    <location>
        <begin position="301"/>
        <end position="315"/>
    </location>
</feature>
<evidence type="ECO:0000256" key="1">
    <source>
        <dbReference type="ARBA" id="ARBA00004245"/>
    </source>
</evidence>
<dbReference type="InterPro" id="IPR003124">
    <property type="entry name" value="WH2_dom"/>
</dbReference>
<dbReference type="SMART" id="SM00246">
    <property type="entry name" value="WH2"/>
    <property type="match status" value="1"/>
</dbReference>
<dbReference type="InterPro" id="IPR028288">
    <property type="entry name" value="SCAR/WAVE_fam"/>
</dbReference>
<dbReference type="FunFam" id="1.20.5.340:FF:000012">
    <property type="entry name" value="Wiskott-Aldrich syndrome protein family member 1"/>
    <property type="match status" value="1"/>
</dbReference>
<keyword evidence="3 7" id="KW-0963">Cytoplasm</keyword>
<organism evidence="10 11">
    <name type="scientific">Hymenochirus boettgeri</name>
    <name type="common">Congo dwarf clawed frog</name>
    <dbReference type="NCBI Taxonomy" id="247094"/>
    <lineage>
        <taxon>Eukaryota</taxon>
        <taxon>Metazoa</taxon>
        <taxon>Chordata</taxon>
        <taxon>Craniata</taxon>
        <taxon>Vertebrata</taxon>
        <taxon>Euteleostomi</taxon>
        <taxon>Amphibia</taxon>
        <taxon>Batrachia</taxon>
        <taxon>Anura</taxon>
        <taxon>Pipoidea</taxon>
        <taxon>Pipidae</taxon>
        <taxon>Pipinae</taxon>
        <taxon>Hymenochirus</taxon>
    </lineage>
</organism>
<dbReference type="Pfam" id="PF02205">
    <property type="entry name" value="WH2"/>
    <property type="match status" value="1"/>
</dbReference>
<name>A0A8T2K3R4_9PIPI</name>
<comment type="caution">
    <text evidence="10">The sequence shown here is derived from an EMBL/GenBank/DDBJ whole genome shotgun (WGS) entry which is preliminary data.</text>
</comment>
<dbReference type="GO" id="GO:0031209">
    <property type="term" value="C:SCAR complex"/>
    <property type="evidence" value="ECO:0007669"/>
    <property type="project" value="TreeGrafter"/>
</dbReference>
<evidence type="ECO:0000313" key="10">
    <source>
        <dbReference type="EMBL" id="KAG8451252.1"/>
    </source>
</evidence>
<keyword evidence="5 7" id="KW-0009">Actin-binding</keyword>
<dbReference type="GO" id="GO:2000601">
    <property type="term" value="P:positive regulation of Arp2/3 complex-mediated actin nucleation"/>
    <property type="evidence" value="ECO:0007669"/>
    <property type="project" value="TreeGrafter"/>
</dbReference>
<dbReference type="GO" id="GO:0005856">
    <property type="term" value="C:cytoskeleton"/>
    <property type="evidence" value="ECO:0007669"/>
    <property type="project" value="UniProtKB-SubCell"/>
</dbReference>
<feature type="region of interest" description="Disordered" evidence="8">
    <location>
        <begin position="173"/>
        <end position="203"/>
    </location>
</feature>
<evidence type="ECO:0000256" key="5">
    <source>
        <dbReference type="ARBA" id="ARBA00023203"/>
    </source>
</evidence>
<dbReference type="GO" id="GO:0003779">
    <property type="term" value="F:actin binding"/>
    <property type="evidence" value="ECO:0007669"/>
    <property type="project" value="UniProtKB-UniRule"/>
</dbReference>
<comment type="similarity">
    <text evidence="2 7">Belongs to the SCAR/WAVE family.</text>
</comment>
<comment type="subunit">
    <text evidence="7">Binds actin and the Arp2/3 complex.</text>
</comment>
<comment type="function">
    <text evidence="7">Downstream effector molecule involved in the transmission of signals from tyrosine kinase receptors and small GTPases to the actin cytoskeleton. Promotes formation of actin filaments. Part of the WAVE complex that regulates lamellipodia formation. The WAVE complex regulates actin filament reorganization via its interaction with the Arp2/3 complex.</text>
</comment>
<comment type="subcellular location">
    <subcellularLocation>
        <location evidence="1 7">Cytoplasm</location>
        <location evidence="1 7">Cytoskeleton</location>
    </subcellularLocation>
</comment>
<feature type="compositionally biased region" description="Pro residues" evidence="8">
    <location>
        <begin position="323"/>
        <end position="349"/>
    </location>
</feature>
<accession>A0A8T2K3R4</accession>
<dbReference type="PANTHER" id="PTHR12902:SF6">
    <property type="entry name" value="ACTIN-BINDING PROTEIN WASF2"/>
    <property type="match status" value="1"/>
</dbReference>
<dbReference type="GO" id="GO:0030036">
    <property type="term" value="P:actin cytoskeleton organization"/>
    <property type="evidence" value="ECO:0007669"/>
    <property type="project" value="UniProtKB-UniRule"/>
</dbReference>
<evidence type="ECO:0000256" key="4">
    <source>
        <dbReference type="ARBA" id="ARBA00022553"/>
    </source>
</evidence>
<dbReference type="PANTHER" id="PTHR12902">
    <property type="entry name" value="WASP-1"/>
    <property type="match status" value="1"/>
</dbReference>
<evidence type="ECO:0000256" key="6">
    <source>
        <dbReference type="ARBA" id="ARBA00023212"/>
    </source>
</evidence>
<dbReference type="Proteomes" id="UP000812440">
    <property type="component" value="Chromosome 2"/>
</dbReference>
<keyword evidence="6 7" id="KW-0206">Cytoskeleton</keyword>
<keyword evidence="11" id="KW-1185">Reference proteome</keyword>